<dbReference type="AlphaFoldDB" id="A0A6I3J559"/>
<comment type="caution">
    <text evidence="2">The sequence shown here is derived from an EMBL/GenBank/DDBJ whole genome shotgun (WGS) entry which is preliminary data.</text>
</comment>
<dbReference type="SUPFAM" id="SSF109854">
    <property type="entry name" value="DinB/YfiT-like putative metalloenzymes"/>
    <property type="match status" value="1"/>
</dbReference>
<dbReference type="Gene3D" id="1.20.120.450">
    <property type="entry name" value="dinb family like domain"/>
    <property type="match status" value="1"/>
</dbReference>
<protein>
    <submittedName>
        <fullName evidence="2">DUF664 domain-containing protein</fullName>
    </submittedName>
</protein>
<dbReference type="Proteomes" id="UP000433406">
    <property type="component" value="Unassembled WGS sequence"/>
</dbReference>
<organism evidence="2 3">
    <name type="scientific">Nocardioides marmotae</name>
    <dbReference type="NCBI Taxonomy" id="2663857"/>
    <lineage>
        <taxon>Bacteria</taxon>
        <taxon>Bacillati</taxon>
        <taxon>Actinomycetota</taxon>
        <taxon>Actinomycetes</taxon>
        <taxon>Propionibacteriales</taxon>
        <taxon>Nocardioidaceae</taxon>
        <taxon>Nocardioides</taxon>
    </lineage>
</organism>
<dbReference type="Pfam" id="PF04978">
    <property type="entry name" value="MST"/>
    <property type="match status" value="1"/>
</dbReference>
<reference evidence="2 3" key="1">
    <citation type="submission" date="2019-10" db="EMBL/GenBank/DDBJ databases">
        <title>Nocardioides novel species isolated from the excrement of Marmot.</title>
        <authorList>
            <person name="Zhang G."/>
        </authorList>
    </citation>
    <scope>NUCLEOTIDE SEQUENCE [LARGE SCALE GENOMIC DNA]</scope>
    <source>
        <strain evidence="3">zg-579</strain>
    </source>
</reference>
<evidence type="ECO:0000256" key="1">
    <source>
        <dbReference type="SAM" id="MobiDB-lite"/>
    </source>
</evidence>
<feature type="compositionally biased region" description="Basic and acidic residues" evidence="1">
    <location>
        <begin position="1"/>
        <end position="16"/>
    </location>
</feature>
<dbReference type="EMBL" id="WLCI01000003">
    <property type="protein sequence ID" value="MTB94264.1"/>
    <property type="molecule type" value="Genomic_DNA"/>
</dbReference>
<accession>A0A6I3J559</accession>
<evidence type="ECO:0000313" key="2">
    <source>
        <dbReference type="EMBL" id="MTB94264.1"/>
    </source>
</evidence>
<proteinExistence type="predicted"/>
<sequence>MSDRWLDPAADPRDLSPSRGEQGTVLQYLRNYRLTFELKCQDLDAEQMARRAVPPSTLSLLGLLRHLAQMEHHWTVRVLRGVDTPQLYRTPEDRQADLHGGSPDPAVVAEAWATWRQVGAAADAVYAAEDWDRLLDDPGAPEERTEVRDVIVHVLEEYARHVGHADLLRECLDGRTGQ</sequence>
<dbReference type="InterPro" id="IPR007061">
    <property type="entry name" value="MST-like"/>
</dbReference>
<evidence type="ECO:0000313" key="3">
    <source>
        <dbReference type="Proteomes" id="UP000433406"/>
    </source>
</evidence>
<keyword evidence="3" id="KW-1185">Reference proteome</keyword>
<dbReference type="RefSeq" id="WP_154613972.1">
    <property type="nucleotide sequence ID" value="NZ_CP053660.1"/>
</dbReference>
<name>A0A6I3J559_9ACTN</name>
<gene>
    <name evidence="2" type="ORF">GGQ22_04125</name>
</gene>
<feature type="region of interest" description="Disordered" evidence="1">
    <location>
        <begin position="1"/>
        <end position="20"/>
    </location>
</feature>
<dbReference type="InterPro" id="IPR034660">
    <property type="entry name" value="DinB/YfiT-like"/>
</dbReference>